<evidence type="ECO:0000313" key="10">
    <source>
        <dbReference type="Proteomes" id="UP000515161"/>
    </source>
</evidence>
<sequence>MNLCVVSLLLTLDLAAVALSLSTCSTLDMDQFKKKRIEAIRGQILSKLKLSSPPEDFPEPEEVSRDILAIYNSTRDLLQEKANERAATCERQRSEEEYYAKEVHKIDMQPVYPSENVISPTHFNPYFRRLTFDVSSMEKNASNLVKAELRIFRLQNHRARVSEQRIELYQILGHKDLTSPTQRYIDSKVVRTQTEGEWLSFDVTEAVSEWMNHRDRNSGFKISLHCPCCTFVPSNNYIIPNKSEELEARFAVQRCLSTDPGLHTSCSCCCLHTGWSHIPTKPTIEPRELWMLPIAPETFRTTAAYALSTSTLRRTSAGGGSTSQRATRPTSVPGPVHICGAPTPSIPRC</sequence>
<keyword evidence="6" id="KW-0325">Glycoprotein</keyword>
<dbReference type="InterPro" id="IPR016319">
    <property type="entry name" value="TGF-beta"/>
</dbReference>
<dbReference type="CTD" id="7042"/>
<evidence type="ECO:0000259" key="9">
    <source>
        <dbReference type="Pfam" id="PF00688"/>
    </source>
</evidence>
<accession>A0A6P8WFM1</accession>
<dbReference type="AlphaFoldDB" id="A0A6P8WFM1"/>
<protein>
    <submittedName>
        <fullName evidence="11">Transforming growth factor beta-2 proprotein isoform X2</fullName>
    </submittedName>
</protein>
<dbReference type="PANTHER" id="PTHR11848">
    <property type="entry name" value="TGF-BETA FAMILY"/>
    <property type="match status" value="1"/>
</dbReference>
<keyword evidence="5" id="KW-1015">Disulfide bond</keyword>
<evidence type="ECO:0000256" key="5">
    <source>
        <dbReference type="ARBA" id="ARBA00023157"/>
    </source>
</evidence>
<dbReference type="GO" id="GO:0042127">
    <property type="term" value="P:regulation of cell population proliferation"/>
    <property type="evidence" value="ECO:0007669"/>
    <property type="project" value="TreeGrafter"/>
</dbReference>
<feature type="chain" id="PRO_5028370346" evidence="8">
    <location>
        <begin position="19"/>
        <end position="349"/>
    </location>
</feature>
<dbReference type="GO" id="GO:0009887">
    <property type="term" value="P:animal organ morphogenesis"/>
    <property type="evidence" value="ECO:0007669"/>
    <property type="project" value="UniProtKB-ARBA"/>
</dbReference>
<dbReference type="GO" id="GO:0005160">
    <property type="term" value="F:transforming growth factor beta receptor binding"/>
    <property type="evidence" value="ECO:0007669"/>
    <property type="project" value="InterPro"/>
</dbReference>
<evidence type="ECO:0000256" key="1">
    <source>
        <dbReference type="ARBA" id="ARBA00004613"/>
    </source>
</evidence>
<evidence type="ECO:0000256" key="6">
    <source>
        <dbReference type="ARBA" id="ARBA00023180"/>
    </source>
</evidence>
<dbReference type="InterPro" id="IPR001111">
    <property type="entry name" value="TGF-b_propeptide"/>
</dbReference>
<dbReference type="GeneID" id="117555508"/>
<dbReference type="GO" id="GO:0005125">
    <property type="term" value="F:cytokine activity"/>
    <property type="evidence" value="ECO:0007669"/>
    <property type="project" value="TreeGrafter"/>
</dbReference>
<dbReference type="RefSeq" id="XP_034086287.1">
    <property type="nucleotide sequence ID" value="XM_034230396.1"/>
</dbReference>
<dbReference type="InterPro" id="IPR015615">
    <property type="entry name" value="TGF-beta-rel"/>
</dbReference>
<dbReference type="InterPro" id="IPR003940">
    <property type="entry name" value="TGFb2"/>
</dbReference>
<gene>
    <name evidence="11" type="primary">tgfb2</name>
</gene>
<dbReference type="PANTHER" id="PTHR11848:SF141">
    <property type="entry name" value="TRANSFORMING GROWTH FACTOR BETA-2 PROPROTEIN"/>
    <property type="match status" value="1"/>
</dbReference>
<comment type="similarity">
    <text evidence="2">Belongs to the TGF-beta family.</text>
</comment>
<dbReference type="Pfam" id="PF00688">
    <property type="entry name" value="TGFb_propeptide"/>
    <property type="match status" value="1"/>
</dbReference>
<dbReference type="GO" id="GO:0007179">
    <property type="term" value="P:transforming growth factor beta receptor signaling pathway"/>
    <property type="evidence" value="ECO:0007669"/>
    <property type="project" value="TreeGrafter"/>
</dbReference>
<dbReference type="GO" id="GO:0005615">
    <property type="term" value="C:extracellular space"/>
    <property type="evidence" value="ECO:0007669"/>
    <property type="project" value="InterPro"/>
</dbReference>
<keyword evidence="3" id="KW-0964">Secreted</keyword>
<keyword evidence="8" id="KW-0732">Signal</keyword>
<evidence type="ECO:0000256" key="7">
    <source>
        <dbReference type="SAM" id="MobiDB-lite"/>
    </source>
</evidence>
<dbReference type="PRINTS" id="PR01423">
    <property type="entry name" value="TGFBETA"/>
</dbReference>
<dbReference type="Gene3D" id="2.60.120.970">
    <property type="match status" value="1"/>
</dbReference>
<dbReference type="Proteomes" id="UP000515161">
    <property type="component" value="Unplaced"/>
</dbReference>
<name>A0A6P8WFM1_GYMAC</name>
<evidence type="ECO:0000256" key="8">
    <source>
        <dbReference type="SAM" id="SignalP"/>
    </source>
</evidence>
<reference evidence="11" key="1">
    <citation type="submission" date="2025-08" db="UniProtKB">
        <authorList>
            <consortium name="RefSeq"/>
        </authorList>
    </citation>
    <scope>IDENTIFICATION</scope>
</reference>
<dbReference type="GO" id="GO:0008083">
    <property type="term" value="F:growth factor activity"/>
    <property type="evidence" value="ECO:0007669"/>
    <property type="project" value="UniProtKB-KW"/>
</dbReference>
<proteinExistence type="inferred from homology"/>
<dbReference type="PRINTS" id="PR01425">
    <property type="entry name" value="TGFBETA2"/>
</dbReference>
<comment type="subcellular location">
    <subcellularLocation>
        <location evidence="1">Secreted</location>
    </subcellularLocation>
</comment>
<feature type="region of interest" description="Disordered" evidence="7">
    <location>
        <begin position="313"/>
        <end position="349"/>
    </location>
</feature>
<keyword evidence="10" id="KW-1185">Reference proteome</keyword>
<evidence type="ECO:0000256" key="4">
    <source>
        <dbReference type="ARBA" id="ARBA00023030"/>
    </source>
</evidence>
<evidence type="ECO:0000256" key="3">
    <source>
        <dbReference type="ARBA" id="ARBA00022525"/>
    </source>
</evidence>
<evidence type="ECO:0000256" key="2">
    <source>
        <dbReference type="ARBA" id="ARBA00006656"/>
    </source>
</evidence>
<keyword evidence="4" id="KW-0339">Growth factor</keyword>
<feature type="domain" description="TGF-beta propeptide" evidence="9">
    <location>
        <begin position="22"/>
        <end position="227"/>
    </location>
</feature>
<feature type="signal peptide" evidence="8">
    <location>
        <begin position="1"/>
        <end position="18"/>
    </location>
</feature>
<dbReference type="FunFam" id="2.60.120.970:FF:000006">
    <property type="entry name" value="Transforming growth factor beta"/>
    <property type="match status" value="1"/>
</dbReference>
<organism evidence="10 11">
    <name type="scientific">Gymnodraco acuticeps</name>
    <name type="common">Antarctic dragonfish</name>
    <dbReference type="NCBI Taxonomy" id="8218"/>
    <lineage>
        <taxon>Eukaryota</taxon>
        <taxon>Metazoa</taxon>
        <taxon>Chordata</taxon>
        <taxon>Craniata</taxon>
        <taxon>Vertebrata</taxon>
        <taxon>Euteleostomi</taxon>
        <taxon>Actinopterygii</taxon>
        <taxon>Neopterygii</taxon>
        <taxon>Teleostei</taxon>
        <taxon>Neoteleostei</taxon>
        <taxon>Acanthomorphata</taxon>
        <taxon>Eupercaria</taxon>
        <taxon>Perciformes</taxon>
        <taxon>Notothenioidei</taxon>
        <taxon>Bathydraconidae</taxon>
        <taxon>Gymnodraco</taxon>
    </lineage>
</organism>
<evidence type="ECO:0000313" key="11">
    <source>
        <dbReference type="RefSeq" id="XP_034086287.1"/>
    </source>
</evidence>